<dbReference type="EMBL" id="JACAZH010000001">
    <property type="protein sequence ID" value="KAF7376017.1"/>
    <property type="molecule type" value="Genomic_DNA"/>
</dbReference>
<gene>
    <name evidence="3" type="ORF">MSAN_00016500</name>
</gene>
<feature type="region of interest" description="Disordered" evidence="2">
    <location>
        <begin position="210"/>
        <end position="244"/>
    </location>
</feature>
<dbReference type="AlphaFoldDB" id="A0A8H7DJV0"/>
<protein>
    <recommendedName>
        <fullName evidence="5">THO1-MOS11 C-terminal domain-containing protein</fullName>
    </recommendedName>
</protein>
<feature type="compositionally biased region" description="Basic and acidic residues" evidence="2">
    <location>
        <begin position="135"/>
        <end position="144"/>
    </location>
</feature>
<dbReference type="GO" id="GO:0016973">
    <property type="term" value="P:poly(A)+ mRNA export from nucleus"/>
    <property type="evidence" value="ECO:0007669"/>
    <property type="project" value="TreeGrafter"/>
</dbReference>
<dbReference type="OrthoDB" id="445357at2759"/>
<evidence type="ECO:0000313" key="3">
    <source>
        <dbReference type="EMBL" id="KAF7376017.1"/>
    </source>
</evidence>
<evidence type="ECO:0000256" key="1">
    <source>
        <dbReference type="ARBA" id="ARBA00022553"/>
    </source>
</evidence>
<dbReference type="InterPro" id="IPR052240">
    <property type="entry name" value="SAP_domain_ribonucleoprotein"/>
</dbReference>
<sequence length="244" mass="25505">MDSKLKSLKVADLKDILTKAAQPPPPKATKADLITRILASPEATDVYNAKFGPKDDLLAPPEELDWDVDQAPEPAVSRVSLVSTALRRVQKPVVKPASAAAKPVSAAKPAPSAPPPAAAAAPAAKADAPPSSDAKSIEDAELEKRRQRAERFGIPLVEGKAPAVKQTKAAAAAAAPAKAPDVCSRVAHAANPLILHQNADKLDARAARFGTGQKRPAPTEVVDAEEQEKRRKRAERFGTGTGTA</sequence>
<dbReference type="Proteomes" id="UP000623467">
    <property type="component" value="Unassembled WGS sequence"/>
</dbReference>
<reference evidence="3" key="1">
    <citation type="submission" date="2020-05" db="EMBL/GenBank/DDBJ databases">
        <title>Mycena genomes resolve the evolution of fungal bioluminescence.</title>
        <authorList>
            <person name="Tsai I.J."/>
        </authorList>
    </citation>
    <scope>NUCLEOTIDE SEQUENCE</scope>
    <source>
        <strain evidence="3">160909Yilan</strain>
    </source>
</reference>
<accession>A0A8H7DJV0</accession>
<dbReference type="PANTHER" id="PTHR46551:SF1">
    <property type="entry name" value="SAP DOMAIN-CONTAINING RIBONUCLEOPROTEIN"/>
    <property type="match status" value="1"/>
</dbReference>
<evidence type="ECO:0008006" key="5">
    <source>
        <dbReference type="Google" id="ProtNLM"/>
    </source>
</evidence>
<organism evidence="3 4">
    <name type="scientific">Mycena sanguinolenta</name>
    <dbReference type="NCBI Taxonomy" id="230812"/>
    <lineage>
        <taxon>Eukaryota</taxon>
        <taxon>Fungi</taxon>
        <taxon>Dikarya</taxon>
        <taxon>Basidiomycota</taxon>
        <taxon>Agaricomycotina</taxon>
        <taxon>Agaricomycetes</taxon>
        <taxon>Agaricomycetidae</taxon>
        <taxon>Agaricales</taxon>
        <taxon>Marasmiineae</taxon>
        <taxon>Mycenaceae</taxon>
        <taxon>Mycena</taxon>
    </lineage>
</organism>
<feature type="region of interest" description="Disordered" evidence="2">
    <location>
        <begin position="92"/>
        <end position="154"/>
    </location>
</feature>
<feature type="compositionally biased region" description="Low complexity" evidence="2">
    <location>
        <begin position="92"/>
        <end position="110"/>
    </location>
</feature>
<dbReference type="GO" id="GO:0005634">
    <property type="term" value="C:nucleus"/>
    <property type="evidence" value="ECO:0007669"/>
    <property type="project" value="TreeGrafter"/>
</dbReference>
<keyword evidence="1" id="KW-0597">Phosphoprotein</keyword>
<name>A0A8H7DJV0_9AGAR</name>
<dbReference type="PANTHER" id="PTHR46551">
    <property type="entry name" value="SAP DOMAIN-CONTAINING RIBONUCLEOPROTEIN"/>
    <property type="match status" value="1"/>
</dbReference>
<proteinExistence type="predicted"/>
<evidence type="ECO:0000256" key="2">
    <source>
        <dbReference type="SAM" id="MobiDB-lite"/>
    </source>
</evidence>
<feature type="compositionally biased region" description="Low complexity" evidence="2">
    <location>
        <begin position="118"/>
        <end position="134"/>
    </location>
</feature>
<evidence type="ECO:0000313" key="4">
    <source>
        <dbReference type="Proteomes" id="UP000623467"/>
    </source>
</evidence>
<keyword evidence="4" id="KW-1185">Reference proteome</keyword>
<comment type="caution">
    <text evidence="3">The sequence shown here is derived from an EMBL/GenBank/DDBJ whole genome shotgun (WGS) entry which is preliminary data.</text>
</comment>